<reference evidence="1" key="1">
    <citation type="submission" date="2018-06" db="EMBL/GenBank/DDBJ databases">
        <authorList>
            <person name="Zhirakovskaya E."/>
        </authorList>
    </citation>
    <scope>NUCLEOTIDE SEQUENCE</scope>
</reference>
<proteinExistence type="predicted"/>
<evidence type="ECO:0000313" key="1">
    <source>
        <dbReference type="EMBL" id="VAV84536.1"/>
    </source>
</evidence>
<sequence>MKKRSLNLLLVMMILTITISCDNDNDPTNNVCDENYVTDLITTAFSVANGYDDLPEWMDLETHEYEIQINADGEICSVGYQNPSTYTGGYTIEIINNTNNLATNYSGVHIFSQTALDYQTITPVLVSSGDFITVKRTILPGYTNLNETLGRVLRPSNFSNVPYPVTQGNVVFQGSVFFGAGGPVANIAQPYIALGFKVN</sequence>
<name>A0A3B0R620_9ZZZZ</name>
<dbReference type="EMBL" id="UOEB01000161">
    <property type="protein sequence ID" value="VAV84536.1"/>
    <property type="molecule type" value="Genomic_DNA"/>
</dbReference>
<organism evidence="1">
    <name type="scientific">hydrothermal vent metagenome</name>
    <dbReference type="NCBI Taxonomy" id="652676"/>
    <lineage>
        <taxon>unclassified sequences</taxon>
        <taxon>metagenomes</taxon>
        <taxon>ecological metagenomes</taxon>
    </lineage>
</organism>
<dbReference type="PROSITE" id="PS51257">
    <property type="entry name" value="PROKAR_LIPOPROTEIN"/>
    <property type="match status" value="1"/>
</dbReference>
<dbReference type="AlphaFoldDB" id="A0A3B0R620"/>
<gene>
    <name evidence="1" type="ORF">MNBD_BACTEROID02-1608</name>
</gene>
<accession>A0A3B0R620</accession>
<protein>
    <submittedName>
        <fullName evidence="1">Uncharacterized protein</fullName>
    </submittedName>
</protein>